<dbReference type="SUPFAM" id="SSF63737">
    <property type="entry name" value="Leukotriene A4 hydrolase N-terminal domain"/>
    <property type="match status" value="1"/>
</dbReference>
<dbReference type="Gene3D" id="1.10.390.10">
    <property type="entry name" value="Neutral Protease Domain 2"/>
    <property type="match status" value="1"/>
</dbReference>
<evidence type="ECO:0000256" key="7">
    <source>
        <dbReference type="ARBA" id="ARBA00022670"/>
    </source>
</evidence>
<dbReference type="eggNOG" id="COG1413">
    <property type="taxonomic scope" value="Bacteria"/>
</dbReference>
<keyword evidence="6 15" id="KW-0031">Aminopeptidase</keyword>
<evidence type="ECO:0000256" key="11">
    <source>
        <dbReference type="ARBA" id="ARBA00023049"/>
    </source>
</evidence>
<dbReference type="GO" id="GO:0005737">
    <property type="term" value="C:cytoplasm"/>
    <property type="evidence" value="ECO:0007669"/>
    <property type="project" value="TreeGrafter"/>
</dbReference>
<protein>
    <recommendedName>
        <fullName evidence="5">Aminopeptidase N</fullName>
        <ecNumber evidence="4">3.4.11.2</ecNumber>
    </recommendedName>
</protein>
<dbReference type="Gene3D" id="2.60.40.1730">
    <property type="entry name" value="tricorn interacting facor f3 domain"/>
    <property type="match status" value="1"/>
</dbReference>
<dbReference type="PRINTS" id="PR00756">
    <property type="entry name" value="ALADIPTASE"/>
</dbReference>
<evidence type="ECO:0000256" key="6">
    <source>
        <dbReference type="ARBA" id="ARBA00022438"/>
    </source>
</evidence>
<dbReference type="InterPro" id="IPR045357">
    <property type="entry name" value="Aminopeptidase_N-like_N"/>
</dbReference>
<dbReference type="PROSITE" id="PS51257">
    <property type="entry name" value="PROKAR_LIPOPROTEIN"/>
    <property type="match status" value="1"/>
</dbReference>
<keyword evidence="10" id="KW-0862">Zinc</keyword>
<keyword evidence="12" id="KW-0732">Signal</keyword>
<evidence type="ECO:0000259" key="13">
    <source>
        <dbReference type="Pfam" id="PF01433"/>
    </source>
</evidence>
<keyword evidence="8" id="KW-0479">Metal-binding</keyword>
<comment type="cofactor">
    <cofactor evidence="2">
        <name>Zn(2+)</name>
        <dbReference type="ChEBI" id="CHEBI:29105"/>
    </cofactor>
</comment>
<evidence type="ECO:0000256" key="10">
    <source>
        <dbReference type="ARBA" id="ARBA00022833"/>
    </source>
</evidence>
<evidence type="ECO:0000256" key="5">
    <source>
        <dbReference type="ARBA" id="ARBA00015611"/>
    </source>
</evidence>
<dbReference type="GO" id="GO:0043171">
    <property type="term" value="P:peptide catabolic process"/>
    <property type="evidence" value="ECO:0007669"/>
    <property type="project" value="TreeGrafter"/>
</dbReference>
<dbReference type="SUPFAM" id="SSF55486">
    <property type="entry name" value="Metalloproteases ('zincins'), catalytic domain"/>
    <property type="match status" value="1"/>
</dbReference>
<sequence>MKKILWLLCITLIVGACSTQKPVTTKTEPAQELVAEVDMDTLDVTALEEEEEEEGEEVATTLSPYSPSAQRIHDLLHTKIDVRFDWAKEEVIGKATLKLKPYFNPTSTLTLDAKGMEFKKVQFAGKDQPLKYTYDGQQIVIQLGRSFNRNEEYSIDFEYIARPKGDGGSDAITSNQGLFFINPRGEEMDKPQQIWTQGETEWNSRWFPTIDKPNERCTQELYVTVDKKFKTLSNGLLTTSTNNADGTRTDYWKMDMPHAPYLFMLAVGDFAIVKDKWRNIEVSYYVEPEYEADARDIFAHTPEMLEFFSNKLGVNYPWPKFSQIVVRDYVSGAMENTTAVVFGDFVQKHKWELIDDSNDKIVAHEMFHHWFGDYVTSESWPNLTMNEGFANYSEYLWFEHKYGSDYADHHLYTEQGGYIGSASGGIHPLIHFGVADKDDMFDAHSYNKGGATLHMLRRHVGDEAFFTALKNYLTQNAFKPVEAHNLRLAMEEVSGEDLNWFFNQWYFSSGHPQLSIEYSYDATAKEAVMQVTQNQSEKGVPGVFVLPVAVDVYAEGRSTRHNIRVDQREQTFRFPSAVQPDLINFDAERFLLAEIEDNKSEEDLVFQFKNARKFMDRNEAIERLIGLESDQIPSILSAALNDPFYSIRSIALDNLPAELPADVLKKLRDLAQNDQHSEVRAKSLAALAESGDPQTLAVAKAAIEKEQALSVRASALGIIFEEDEAEGLALAEKLGENAKGPLLETIAGIFTENGDAKYLPFFEKRLKDVDGFTAISFFESYQILASRGDQATLDKTIETLTSFGASTNPSLWRRFGAVKALNDLRNDFRVKARGASGAEKTQFSATADRIAKIIDDLKSKETNAELKAVYDQLPVIK</sequence>
<dbReference type="InterPro" id="IPR042097">
    <property type="entry name" value="Aminopeptidase_N-like_N_sf"/>
</dbReference>
<keyword evidence="7" id="KW-0645">Protease</keyword>
<dbReference type="PANTHER" id="PTHR11533">
    <property type="entry name" value="PROTEASE M1 ZINC METALLOPROTEASE"/>
    <property type="match status" value="1"/>
</dbReference>
<keyword evidence="11" id="KW-0482">Metalloprotease</keyword>
<evidence type="ECO:0000313" key="16">
    <source>
        <dbReference type="Proteomes" id="UP000008461"/>
    </source>
</evidence>
<dbReference type="eggNOG" id="COG0308">
    <property type="taxonomic scope" value="Bacteria"/>
</dbReference>
<dbReference type="InterPro" id="IPR027268">
    <property type="entry name" value="Peptidase_M4/M1_CTD_sf"/>
</dbReference>
<evidence type="ECO:0000256" key="1">
    <source>
        <dbReference type="ARBA" id="ARBA00000098"/>
    </source>
</evidence>
<dbReference type="GO" id="GO:0008270">
    <property type="term" value="F:zinc ion binding"/>
    <property type="evidence" value="ECO:0007669"/>
    <property type="project" value="InterPro"/>
</dbReference>
<evidence type="ECO:0000256" key="12">
    <source>
        <dbReference type="SAM" id="SignalP"/>
    </source>
</evidence>
<dbReference type="InterPro" id="IPR014782">
    <property type="entry name" value="Peptidase_M1_dom"/>
</dbReference>
<dbReference type="GO" id="GO:0042277">
    <property type="term" value="F:peptide binding"/>
    <property type="evidence" value="ECO:0007669"/>
    <property type="project" value="TreeGrafter"/>
</dbReference>
<dbReference type="Pfam" id="PF17900">
    <property type="entry name" value="Peptidase_M1_N"/>
    <property type="match status" value="1"/>
</dbReference>
<dbReference type="InterPro" id="IPR016024">
    <property type="entry name" value="ARM-type_fold"/>
</dbReference>
<evidence type="ECO:0000256" key="2">
    <source>
        <dbReference type="ARBA" id="ARBA00001947"/>
    </source>
</evidence>
<dbReference type="GO" id="GO:0006508">
    <property type="term" value="P:proteolysis"/>
    <property type="evidence" value="ECO:0007669"/>
    <property type="project" value="UniProtKB-KW"/>
</dbReference>
<dbReference type="GO" id="GO:0016020">
    <property type="term" value="C:membrane"/>
    <property type="evidence" value="ECO:0007669"/>
    <property type="project" value="TreeGrafter"/>
</dbReference>
<feature type="signal peptide" evidence="12">
    <location>
        <begin position="1"/>
        <end position="18"/>
    </location>
</feature>
<feature type="chain" id="PRO_5003316477" description="Aminopeptidase N" evidence="12">
    <location>
        <begin position="19"/>
        <end position="877"/>
    </location>
</feature>
<dbReference type="Proteomes" id="UP000008461">
    <property type="component" value="Chromosome"/>
</dbReference>
<organism evidence="15 16">
    <name type="scientific">Haliscomenobacter hydrossis (strain ATCC 27775 / DSM 1100 / LMG 10767 / O)</name>
    <dbReference type="NCBI Taxonomy" id="760192"/>
    <lineage>
        <taxon>Bacteria</taxon>
        <taxon>Pseudomonadati</taxon>
        <taxon>Bacteroidota</taxon>
        <taxon>Saprospiria</taxon>
        <taxon>Saprospirales</taxon>
        <taxon>Haliscomenobacteraceae</taxon>
        <taxon>Haliscomenobacter</taxon>
    </lineage>
</organism>
<dbReference type="InterPro" id="IPR050344">
    <property type="entry name" value="Peptidase_M1_aminopeptidases"/>
</dbReference>
<dbReference type="AlphaFoldDB" id="F4L5K9"/>
<comment type="catalytic activity">
    <reaction evidence="1">
        <text>Release of an N-terminal amino acid, Xaa-|-Yaa- from a peptide, amide or arylamide. Xaa is preferably Ala, but may be most amino acids including Pro (slow action). When a terminal hydrophobic residue is followed by a prolyl residue, the two may be released as an intact Xaa-Pro dipeptide.</text>
        <dbReference type="EC" id="3.4.11.2"/>
    </reaction>
</comment>
<reference key="2">
    <citation type="submission" date="2011-04" db="EMBL/GenBank/DDBJ databases">
        <title>Complete sequence of chromosome of Haliscomenobacter hydrossis DSM 1100.</title>
        <authorList>
            <consortium name="US DOE Joint Genome Institute (JGI-PGF)"/>
            <person name="Lucas S."/>
            <person name="Han J."/>
            <person name="Lapidus A."/>
            <person name="Bruce D."/>
            <person name="Goodwin L."/>
            <person name="Pitluck S."/>
            <person name="Peters L."/>
            <person name="Kyrpides N."/>
            <person name="Mavromatis K."/>
            <person name="Ivanova N."/>
            <person name="Ovchinnikova G."/>
            <person name="Pagani I."/>
            <person name="Daligault H."/>
            <person name="Detter J.C."/>
            <person name="Han C."/>
            <person name="Land M."/>
            <person name="Hauser L."/>
            <person name="Markowitz V."/>
            <person name="Cheng J.-F."/>
            <person name="Hugenholtz P."/>
            <person name="Woyke T."/>
            <person name="Wu D."/>
            <person name="Verbarg S."/>
            <person name="Frueling A."/>
            <person name="Brambilla E."/>
            <person name="Klenk H.-P."/>
            <person name="Eisen J.A."/>
        </authorList>
    </citation>
    <scope>NUCLEOTIDE SEQUENCE</scope>
    <source>
        <strain>DSM 1100</strain>
    </source>
</reference>
<dbReference type="Pfam" id="PF01433">
    <property type="entry name" value="Peptidase_M1"/>
    <property type="match status" value="1"/>
</dbReference>
<dbReference type="GO" id="GO:0016285">
    <property type="term" value="F:alanyl aminopeptidase activity"/>
    <property type="evidence" value="ECO:0007669"/>
    <property type="project" value="UniProtKB-EC"/>
</dbReference>
<gene>
    <name evidence="15" type="ordered locus">Halhy_3996</name>
</gene>
<dbReference type="STRING" id="760192.Halhy_3996"/>
<dbReference type="KEGG" id="hhy:Halhy_3996"/>
<feature type="domain" description="Peptidase M1 membrane alanine aminopeptidase" evidence="13">
    <location>
        <begin position="300"/>
        <end position="505"/>
    </location>
</feature>
<dbReference type="EMBL" id="CP002691">
    <property type="protein sequence ID" value="AEE51844.1"/>
    <property type="molecule type" value="Genomic_DNA"/>
</dbReference>
<dbReference type="EC" id="3.4.11.2" evidence="4"/>
<dbReference type="OrthoDB" id="100605at2"/>
<reference evidence="15 16" key="1">
    <citation type="journal article" date="2011" name="Stand. Genomic Sci.">
        <title>Complete genome sequence of Haliscomenobacter hydrossis type strain (O).</title>
        <authorList>
            <consortium name="US DOE Joint Genome Institute (JGI-PGF)"/>
            <person name="Daligault H."/>
            <person name="Lapidus A."/>
            <person name="Zeytun A."/>
            <person name="Nolan M."/>
            <person name="Lucas S."/>
            <person name="Del Rio T.G."/>
            <person name="Tice H."/>
            <person name="Cheng J.F."/>
            <person name="Tapia R."/>
            <person name="Han C."/>
            <person name="Goodwin L."/>
            <person name="Pitluck S."/>
            <person name="Liolios K."/>
            <person name="Pagani I."/>
            <person name="Ivanova N."/>
            <person name="Huntemann M."/>
            <person name="Mavromatis K."/>
            <person name="Mikhailova N."/>
            <person name="Pati A."/>
            <person name="Chen A."/>
            <person name="Palaniappan K."/>
            <person name="Land M."/>
            <person name="Hauser L."/>
            <person name="Brambilla E.M."/>
            <person name="Rohde M."/>
            <person name="Verbarg S."/>
            <person name="Goker M."/>
            <person name="Bristow J."/>
            <person name="Eisen J.A."/>
            <person name="Markowitz V."/>
            <person name="Hugenholtz P."/>
            <person name="Kyrpides N.C."/>
            <person name="Klenk H.P."/>
            <person name="Woyke T."/>
        </authorList>
    </citation>
    <scope>NUCLEOTIDE SEQUENCE [LARGE SCALE GENOMIC DNA]</scope>
    <source>
        <strain evidence="16">ATCC 27775 / DSM 1100 / LMG 10767 / O</strain>
    </source>
</reference>
<evidence type="ECO:0000256" key="4">
    <source>
        <dbReference type="ARBA" id="ARBA00012564"/>
    </source>
</evidence>
<dbReference type="InterPro" id="IPR001930">
    <property type="entry name" value="Peptidase_M1"/>
</dbReference>
<evidence type="ECO:0000259" key="14">
    <source>
        <dbReference type="Pfam" id="PF17900"/>
    </source>
</evidence>
<evidence type="ECO:0000256" key="9">
    <source>
        <dbReference type="ARBA" id="ARBA00022801"/>
    </source>
</evidence>
<keyword evidence="16" id="KW-1185">Reference proteome</keyword>
<evidence type="ECO:0000256" key="3">
    <source>
        <dbReference type="ARBA" id="ARBA00010136"/>
    </source>
</evidence>
<dbReference type="SUPFAM" id="SSF48371">
    <property type="entry name" value="ARM repeat"/>
    <property type="match status" value="1"/>
</dbReference>
<dbReference type="HOGENOM" id="CLU_014298_0_0_10"/>
<feature type="domain" description="Aminopeptidase N-like N-terminal" evidence="14">
    <location>
        <begin position="77"/>
        <end position="262"/>
    </location>
</feature>
<dbReference type="GO" id="GO:0005615">
    <property type="term" value="C:extracellular space"/>
    <property type="evidence" value="ECO:0007669"/>
    <property type="project" value="TreeGrafter"/>
</dbReference>
<proteinExistence type="inferred from homology"/>
<dbReference type="Pfam" id="PF13646">
    <property type="entry name" value="HEAT_2"/>
    <property type="match status" value="1"/>
</dbReference>
<comment type="similarity">
    <text evidence="3">Belongs to the peptidase M1 family.</text>
</comment>
<dbReference type="GO" id="GO:0070006">
    <property type="term" value="F:metalloaminopeptidase activity"/>
    <property type="evidence" value="ECO:0007669"/>
    <property type="project" value="TreeGrafter"/>
</dbReference>
<name>F4L5K9_HALH1</name>
<dbReference type="InterPro" id="IPR011989">
    <property type="entry name" value="ARM-like"/>
</dbReference>
<keyword evidence="9 15" id="KW-0378">Hydrolase</keyword>
<dbReference type="CDD" id="cd09603">
    <property type="entry name" value="M1_APN_like"/>
    <property type="match status" value="1"/>
</dbReference>
<accession>F4L5K9</accession>
<evidence type="ECO:0000313" key="15">
    <source>
        <dbReference type="EMBL" id="AEE51844.1"/>
    </source>
</evidence>
<dbReference type="RefSeq" id="WP_013766382.1">
    <property type="nucleotide sequence ID" value="NC_015510.1"/>
</dbReference>
<dbReference type="Gene3D" id="1.25.10.10">
    <property type="entry name" value="Leucine-rich Repeat Variant"/>
    <property type="match status" value="1"/>
</dbReference>
<evidence type="ECO:0000256" key="8">
    <source>
        <dbReference type="ARBA" id="ARBA00022723"/>
    </source>
</evidence>
<dbReference type="PANTHER" id="PTHR11533:SF174">
    <property type="entry name" value="PUROMYCIN-SENSITIVE AMINOPEPTIDASE-RELATED"/>
    <property type="match status" value="1"/>
</dbReference>